<keyword evidence="2" id="KW-1185">Reference proteome</keyword>
<dbReference type="AlphaFoldDB" id="B2VKG7"/>
<dbReference type="Proteomes" id="UP000001726">
    <property type="component" value="Chromosome"/>
</dbReference>
<reference evidence="1 2" key="1">
    <citation type="journal article" date="2008" name="Environ. Microbiol.">
        <title>The genome of Erwinia tasmaniensis strain Et1/99, a non-pathogenic bacterium in the genus Erwinia.</title>
        <authorList>
            <person name="Kube M."/>
            <person name="Migdoll A.M."/>
            <person name="Mueller I."/>
            <person name="Kuhl H."/>
            <person name="Beck A."/>
            <person name="Reinhardt R."/>
            <person name="Geider K."/>
        </authorList>
    </citation>
    <scope>NUCLEOTIDE SEQUENCE [LARGE SCALE GENOMIC DNA]</scope>
    <source>
        <strain evidence="2">DSM 17950 / CFBP 7177 / CIP 109463 / NCPPB 4357 / Et1/99</strain>
    </source>
</reference>
<gene>
    <name evidence="1" type="ordered locus">ETA_17130</name>
</gene>
<proteinExistence type="predicted"/>
<organism evidence="1 2">
    <name type="scientific">Erwinia tasmaniensis (strain DSM 17950 / CFBP 7177 / CIP 109463 / NCPPB 4357 / Et1/99)</name>
    <dbReference type="NCBI Taxonomy" id="465817"/>
    <lineage>
        <taxon>Bacteria</taxon>
        <taxon>Pseudomonadati</taxon>
        <taxon>Pseudomonadota</taxon>
        <taxon>Gammaproteobacteria</taxon>
        <taxon>Enterobacterales</taxon>
        <taxon>Erwiniaceae</taxon>
        <taxon>Erwinia</taxon>
    </lineage>
</organism>
<protein>
    <submittedName>
        <fullName evidence="1">Uncharacterized protein</fullName>
    </submittedName>
</protein>
<evidence type="ECO:0000313" key="2">
    <source>
        <dbReference type="Proteomes" id="UP000001726"/>
    </source>
</evidence>
<sequence>MSNEEVKTILIRQYIRRVKDFGKNEWKASLLRAFITSELYNNYL</sequence>
<dbReference type="EMBL" id="CU468135">
    <property type="protein sequence ID" value="CAO96759.1"/>
    <property type="molecule type" value="Genomic_DNA"/>
</dbReference>
<dbReference type="HOGENOM" id="CLU_3216028_0_0_6"/>
<evidence type="ECO:0000313" key="1">
    <source>
        <dbReference type="EMBL" id="CAO96759.1"/>
    </source>
</evidence>
<accession>B2VKG7</accession>
<dbReference type="KEGG" id="eta:ETA_17130"/>
<name>B2VKG7_ERWT9</name>